<keyword evidence="2" id="KW-1185">Reference proteome</keyword>
<comment type="caution">
    <text evidence="1">The sequence shown here is derived from an EMBL/GenBank/DDBJ whole genome shotgun (WGS) entry which is preliminary data.</text>
</comment>
<evidence type="ECO:0000313" key="1">
    <source>
        <dbReference type="EMBL" id="KAI4372437.1"/>
    </source>
</evidence>
<reference evidence="2" key="1">
    <citation type="journal article" date="2023" name="Front. Plant Sci.">
        <title>Chromosomal-level genome assembly of Melastoma candidum provides insights into trichome evolution.</title>
        <authorList>
            <person name="Zhong Y."/>
            <person name="Wu W."/>
            <person name="Sun C."/>
            <person name="Zou P."/>
            <person name="Liu Y."/>
            <person name="Dai S."/>
            <person name="Zhou R."/>
        </authorList>
    </citation>
    <scope>NUCLEOTIDE SEQUENCE [LARGE SCALE GENOMIC DNA]</scope>
</reference>
<sequence>MTRRCSHCCHNGHNSRTCPNKGVKLFGVRLTDGLIRKSASMGNISHYSASGSGLSHAGGGGVGGGGGGSGVNCPGSPGDLSPDHAADGYASEDGVTGSASRERKKGVPWTEEEHRMFLLGLQKLGKGDWRGISRNFVVTRTPTQVASHAQKYFIRQSNASRRKRRSSLFDMVAEESGDTPMLSRDYLSVDEQPAEAQAIDPTPAPVPAEVVDEECESMDTTNSSNGDPAPPQPENPEPQPCYPVMYPAYFSPLYPFPLATLWAGTMYGAETAVEGKHEVLKPTAVHTKTPINVDELVGMSELSLGETIGDAGPSSLSLKLLEGSSRQSAFHAKQPPGTSGMGPCVEAAQQC</sequence>
<organism evidence="1 2">
    <name type="scientific">Melastoma candidum</name>
    <dbReference type="NCBI Taxonomy" id="119954"/>
    <lineage>
        <taxon>Eukaryota</taxon>
        <taxon>Viridiplantae</taxon>
        <taxon>Streptophyta</taxon>
        <taxon>Embryophyta</taxon>
        <taxon>Tracheophyta</taxon>
        <taxon>Spermatophyta</taxon>
        <taxon>Magnoliopsida</taxon>
        <taxon>eudicotyledons</taxon>
        <taxon>Gunneridae</taxon>
        <taxon>Pentapetalae</taxon>
        <taxon>rosids</taxon>
        <taxon>malvids</taxon>
        <taxon>Myrtales</taxon>
        <taxon>Melastomataceae</taxon>
        <taxon>Melastomatoideae</taxon>
        <taxon>Melastomateae</taxon>
        <taxon>Melastoma</taxon>
    </lineage>
</organism>
<gene>
    <name evidence="1" type="ORF">MLD38_010669</name>
</gene>
<accession>A0ACB9R1W4</accession>
<evidence type="ECO:0000313" key="2">
    <source>
        <dbReference type="Proteomes" id="UP001057402"/>
    </source>
</evidence>
<dbReference type="EMBL" id="CM042883">
    <property type="protein sequence ID" value="KAI4372437.1"/>
    <property type="molecule type" value="Genomic_DNA"/>
</dbReference>
<dbReference type="Proteomes" id="UP001057402">
    <property type="component" value="Chromosome 4"/>
</dbReference>
<proteinExistence type="predicted"/>
<name>A0ACB9R1W4_9MYRT</name>
<protein>
    <submittedName>
        <fullName evidence="1">Uncharacterized protein</fullName>
    </submittedName>
</protein>